<dbReference type="InterPro" id="IPR035901">
    <property type="entry name" value="GIY-YIG_endonuc_sf"/>
</dbReference>
<organism evidence="4 5">
    <name type="scientific">Mycoplasmopsis ciconiae</name>
    <dbReference type="NCBI Taxonomy" id="561067"/>
    <lineage>
        <taxon>Bacteria</taxon>
        <taxon>Bacillati</taxon>
        <taxon>Mycoplasmatota</taxon>
        <taxon>Mycoplasmoidales</taxon>
        <taxon>Metamycoplasmataceae</taxon>
        <taxon>Mycoplasmopsis</taxon>
    </lineage>
</organism>
<sequence length="577" mass="67897">MNDFLKEKLDNVTTSPGVYLWKDIDGNVLYVGKAKNLKKRMSQYFQGRLNSYKTSKLVTQIHDFEVYVVKSEKDALILEKNMIDKYQPHYNVLLLDDKKYPYIKLSLNKKLEISLNRYIKKWNYKDTYFYGPFPNNFGAKYIKKILERELLYENGLQIVNNDKSFWKKQYDRAIDILMLKDKKFLQELSIKMDQFAQNLDFEQSIEYREIIKHFEQLKNKQIVELKNDKNIDVFDFVFADKKIFVSVLFYRYGSLISQNFYTLNYDIVESEIIENFFSDLYSKNEKPDLILASENLENIIDNIDLKIKIPKKGALKEIVSTAHLNNLENIKNYTKKYPLSVEQDSNKKIAVVQKLATLLNIDKINKIILFDNSNLANTNIVGVAVVYLLGVKQPSLYRKINLSKDTVHLNNLSDVEYMYKNVENYLYHNQINSDDLIIVDGSTQQIKAAQRAFKKNNINNYNIIGLVKNSKHQTRAIVTKDYKEIRKMDEQVFLFLKEMQIEVDRYAKSYFNKKHVKMTLEGSLAKIKGIGPKTEQKLLEHFKTYANIYNASAEELEKVVPHNIVELIIHKKEKNTF</sequence>
<dbReference type="Gene3D" id="3.40.1440.10">
    <property type="entry name" value="GIY-YIG endonuclease"/>
    <property type="match status" value="1"/>
</dbReference>
<dbReference type="SUPFAM" id="SSF47781">
    <property type="entry name" value="RuvA domain 2-like"/>
    <property type="match status" value="1"/>
</dbReference>
<dbReference type="InterPro" id="IPR036876">
    <property type="entry name" value="UVR_dom_sf"/>
</dbReference>
<dbReference type="PANTHER" id="PTHR30562:SF1">
    <property type="entry name" value="UVRABC SYSTEM PROTEIN C"/>
    <property type="match status" value="1"/>
</dbReference>
<feature type="domain" description="GIY-YIG" evidence="2">
    <location>
        <begin position="14"/>
        <end position="92"/>
    </location>
</feature>
<evidence type="ECO:0000259" key="1">
    <source>
        <dbReference type="PROSITE" id="PS50151"/>
    </source>
</evidence>
<accession>A0ABU7MM26</accession>
<dbReference type="InterPro" id="IPR010994">
    <property type="entry name" value="RuvA_2-like"/>
</dbReference>
<dbReference type="InterPro" id="IPR047296">
    <property type="entry name" value="GIY-YIG_UvrC_Cho"/>
</dbReference>
<proteinExistence type="predicted"/>
<dbReference type="SUPFAM" id="SSF46600">
    <property type="entry name" value="C-terminal UvrC-binding domain of UvrB"/>
    <property type="match status" value="1"/>
</dbReference>
<dbReference type="Gene3D" id="1.10.150.20">
    <property type="entry name" value="5' to 3' exonuclease, C-terminal subdomain"/>
    <property type="match status" value="1"/>
</dbReference>
<dbReference type="SUPFAM" id="SSF82771">
    <property type="entry name" value="GIY-YIG endonuclease"/>
    <property type="match status" value="1"/>
</dbReference>
<comment type="caution">
    <text evidence="4">The sequence shown here is derived from an EMBL/GenBank/DDBJ whole genome shotgun (WGS) entry which is preliminary data.</text>
</comment>
<gene>
    <name evidence="4" type="ORF">V2E24_01380</name>
</gene>
<dbReference type="CDD" id="cd10434">
    <property type="entry name" value="GIY-YIG_UvrC_Cho"/>
    <property type="match status" value="1"/>
</dbReference>
<dbReference type="PROSITE" id="PS50165">
    <property type="entry name" value="UVRC"/>
    <property type="match status" value="1"/>
</dbReference>
<name>A0ABU7MM26_9BACT</name>
<evidence type="ECO:0000259" key="2">
    <source>
        <dbReference type="PROSITE" id="PS50164"/>
    </source>
</evidence>
<dbReference type="Pfam" id="PF08459">
    <property type="entry name" value="UvrC_RNaseH_dom"/>
    <property type="match status" value="1"/>
</dbReference>
<dbReference type="EMBL" id="JAZDWZ010000003">
    <property type="protein sequence ID" value="MEE3928228.1"/>
    <property type="molecule type" value="Genomic_DNA"/>
</dbReference>
<dbReference type="PROSITE" id="PS50151">
    <property type="entry name" value="UVR"/>
    <property type="match status" value="1"/>
</dbReference>
<reference evidence="4" key="1">
    <citation type="submission" date="2024-01" db="EMBL/GenBank/DDBJ databases">
        <title>Genome sequence of Mycoplasma ciconiae type strain DSM 25251.</title>
        <authorList>
            <person name="Spergser J."/>
        </authorList>
    </citation>
    <scope>NUCLEOTIDE SEQUENCE [LARGE SCALE GENOMIC DNA]</scope>
    <source>
        <strain evidence="4">DSM 25251</strain>
    </source>
</reference>
<keyword evidence="5" id="KW-1185">Reference proteome</keyword>
<protein>
    <submittedName>
        <fullName evidence="4">GIY-YIG nuclease family protein</fullName>
    </submittedName>
</protein>
<dbReference type="Pfam" id="PF01541">
    <property type="entry name" value="GIY-YIG"/>
    <property type="match status" value="1"/>
</dbReference>
<dbReference type="PANTHER" id="PTHR30562">
    <property type="entry name" value="UVRC/OXIDOREDUCTASE"/>
    <property type="match status" value="1"/>
</dbReference>
<dbReference type="InterPro" id="IPR001162">
    <property type="entry name" value="UvrC_RNase_H_dom"/>
</dbReference>
<dbReference type="Gene3D" id="3.30.420.340">
    <property type="entry name" value="UvrC, RNAse H endonuclease domain"/>
    <property type="match status" value="1"/>
</dbReference>
<dbReference type="Pfam" id="PF22920">
    <property type="entry name" value="UvrC_RNaseH"/>
    <property type="match status" value="1"/>
</dbReference>
<dbReference type="PROSITE" id="PS50164">
    <property type="entry name" value="GIY_YIG"/>
    <property type="match status" value="1"/>
</dbReference>
<evidence type="ECO:0000313" key="5">
    <source>
        <dbReference type="Proteomes" id="UP001344817"/>
    </source>
</evidence>
<dbReference type="InterPro" id="IPR003583">
    <property type="entry name" value="Hlx-hairpin-Hlx_DNA-bd_motif"/>
</dbReference>
<dbReference type="Pfam" id="PF14520">
    <property type="entry name" value="HHH_5"/>
    <property type="match status" value="1"/>
</dbReference>
<dbReference type="Proteomes" id="UP001344817">
    <property type="component" value="Unassembled WGS sequence"/>
</dbReference>
<evidence type="ECO:0000259" key="3">
    <source>
        <dbReference type="PROSITE" id="PS50165"/>
    </source>
</evidence>
<feature type="domain" description="UvrC family homology region profile" evidence="3">
    <location>
        <begin position="233"/>
        <end position="453"/>
    </location>
</feature>
<dbReference type="SMART" id="SM00278">
    <property type="entry name" value="HhH1"/>
    <property type="match status" value="1"/>
</dbReference>
<evidence type="ECO:0000313" key="4">
    <source>
        <dbReference type="EMBL" id="MEE3928228.1"/>
    </source>
</evidence>
<dbReference type="InterPro" id="IPR050066">
    <property type="entry name" value="UvrABC_protein_C"/>
</dbReference>
<feature type="domain" description="UVR" evidence="1">
    <location>
        <begin position="182"/>
        <end position="217"/>
    </location>
</feature>
<dbReference type="InterPro" id="IPR001943">
    <property type="entry name" value="UVR_dom"/>
</dbReference>
<dbReference type="SMART" id="SM00465">
    <property type="entry name" value="GIYc"/>
    <property type="match status" value="1"/>
</dbReference>
<dbReference type="InterPro" id="IPR038476">
    <property type="entry name" value="UvrC_RNase_H_dom_sf"/>
</dbReference>
<dbReference type="InterPro" id="IPR000305">
    <property type="entry name" value="GIY-YIG_endonuc"/>
</dbReference>
<dbReference type="RefSeq" id="WP_330500641.1">
    <property type="nucleotide sequence ID" value="NZ_JAZDWZ010000003.1"/>
</dbReference>